<dbReference type="Gene3D" id="3.40.50.720">
    <property type="entry name" value="NAD(P)-binding Rossmann-like Domain"/>
    <property type="match status" value="1"/>
</dbReference>
<dbReference type="SUPFAM" id="SSF51735">
    <property type="entry name" value="NAD(P)-binding Rossmann-fold domains"/>
    <property type="match status" value="1"/>
</dbReference>
<protein>
    <submittedName>
        <fullName evidence="2">Oxidoreductase, short chain dehydrogenase/reductase family protein</fullName>
    </submittedName>
</protein>
<dbReference type="RefSeq" id="WP_108975364.1">
    <property type="nucleotide sequence ID" value="NZ_BFBB01000003.1"/>
</dbReference>
<dbReference type="OrthoDB" id="5786478at2"/>
<dbReference type="PRINTS" id="PR00081">
    <property type="entry name" value="GDHRDH"/>
</dbReference>
<dbReference type="AlphaFoldDB" id="A0A2P2DZE5"/>
<dbReference type="EMBL" id="BFBB01000003">
    <property type="protein sequence ID" value="GBF49995.1"/>
    <property type="molecule type" value="Genomic_DNA"/>
</dbReference>
<keyword evidence="3" id="KW-1185">Reference proteome</keyword>
<comment type="caution">
    <text evidence="2">The sequence shown here is derived from an EMBL/GenBank/DDBJ whole genome shotgun (WGS) entry which is preliminary data.</text>
</comment>
<dbReference type="CDD" id="cd05327">
    <property type="entry name" value="retinol-DH_like_SDR_c_like"/>
    <property type="match status" value="1"/>
</dbReference>
<dbReference type="PANTHER" id="PTHR43157">
    <property type="entry name" value="PHOSPHATIDYLINOSITOL-GLYCAN BIOSYNTHESIS CLASS F PROTEIN-RELATED"/>
    <property type="match status" value="1"/>
</dbReference>
<dbReference type="InterPro" id="IPR002347">
    <property type="entry name" value="SDR_fam"/>
</dbReference>
<proteinExistence type="predicted"/>
<dbReference type="PANTHER" id="PTHR43157:SF31">
    <property type="entry name" value="PHOSPHATIDYLINOSITOL-GLYCAN BIOSYNTHESIS CLASS F PROTEIN"/>
    <property type="match status" value="1"/>
</dbReference>
<dbReference type="Pfam" id="PF00106">
    <property type="entry name" value="adh_short"/>
    <property type="match status" value="1"/>
</dbReference>
<gene>
    <name evidence="2" type="ORF">LPTSP4_15160</name>
</gene>
<evidence type="ECO:0000313" key="2">
    <source>
        <dbReference type="EMBL" id="GBF49995.1"/>
    </source>
</evidence>
<reference evidence="2 3" key="1">
    <citation type="submission" date="2018-02" db="EMBL/GenBank/DDBJ databases">
        <title>Novel Leptospira species isolated from soil and water in Japan.</title>
        <authorList>
            <person name="Nakao R."/>
            <person name="Masuzawa T."/>
        </authorList>
    </citation>
    <scope>NUCLEOTIDE SEQUENCE [LARGE SCALE GENOMIC DNA]</scope>
    <source>
        <strain evidence="2 3">YH101</strain>
    </source>
</reference>
<name>A0A2P2DZE5_9LEPT</name>
<dbReference type="Proteomes" id="UP000245133">
    <property type="component" value="Unassembled WGS sequence"/>
</dbReference>
<keyword evidence="1" id="KW-0560">Oxidoreductase</keyword>
<dbReference type="InterPro" id="IPR036291">
    <property type="entry name" value="NAD(P)-bd_dom_sf"/>
</dbReference>
<evidence type="ECO:0000313" key="3">
    <source>
        <dbReference type="Proteomes" id="UP000245133"/>
    </source>
</evidence>
<accession>A0A2P2DZE5</accession>
<evidence type="ECO:0000256" key="1">
    <source>
        <dbReference type="ARBA" id="ARBA00023002"/>
    </source>
</evidence>
<dbReference type="GO" id="GO:0016491">
    <property type="term" value="F:oxidoreductase activity"/>
    <property type="evidence" value="ECO:0007669"/>
    <property type="project" value="UniProtKB-KW"/>
</dbReference>
<sequence length="284" mass="31964">MNQNQWICITGCTDGIGRISALELAKKGYPLVLVARNSQKLENLKKELLQIRNEPDAFVLFVCDLSILSNVRSTSQEILNRFPKLYCLLNNAGAFFQERTLSAEGKEMTYALNHLHYFLLTNSLLPALQAFGKARIVNVASRAHKGVELDFQNIEGERLYSGWKQYQRSKLMNIYFTYHLAERLKGTSVTANCLHPGFVKTKFGWNNEGLAKLLVTWGQNLLAISEEEGAKTSVYLASSAEVDGITGKYFVKCKPERSSKVSYDSAIAKELWEHSEKTLKAILA</sequence>
<organism evidence="2 3">
    <name type="scientific">Leptospira ryugenii</name>
    <dbReference type="NCBI Taxonomy" id="1917863"/>
    <lineage>
        <taxon>Bacteria</taxon>
        <taxon>Pseudomonadati</taxon>
        <taxon>Spirochaetota</taxon>
        <taxon>Spirochaetia</taxon>
        <taxon>Leptospirales</taxon>
        <taxon>Leptospiraceae</taxon>
        <taxon>Leptospira</taxon>
    </lineage>
</organism>